<protein>
    <submittedName>
        <fullName evidence="1">Uncharacterized protein</fullName>
    </submittedName>
</protein>
<dbReference type="EMBL" id="JALHLF010000108">
    <property type="protein sequence ID" value="MCJ2184501.1"/>
    <property type="molecule type" value="Genomic_DNA"/>
</dbReference>
<reference evidence="1" key="1">
    <citation type="submission" date="2022-03" db="EMBL/GenBank/DDBJ databases">
        <title>Identification of a novel bacterium isolated from mangrove sediments.</title>
        <authorList>
            <person name="Pan X."/>
        </authorList>
    </citation>
    <scope>NUCLEOTIDE SEQUENCE</scope>
    <source>
        <strain evidence="1">B1949</strain>
    </source>
</reference>
<sequence>LVAQGTRGRVERAGEGVLASDHPDFALWPLELAAQGGNDGQVLWWGDTLFARGSQPARPEPDAALLAYTGLFGDGTPWFRTRLVVRGDALVSDLFGPIVPREGGFWSARSDAGGTDRMWLTQKLGGRLHVLNFCGAAYRRIV</sequence>
<comment type="caution">
    <text evidence="1">The sequence shown here is derived from an EMBL/GenBank/DDBJ whole genome shotgun (WGS) entry which is preliminary data.</text>
</comment>
<name>A0ABT0BI58_9SPHN</name>
<organism evidence="1 2">
    <name type="scientific">Novosphingobium organovorum</name>
    <dbReference type="NCBI Taxonomy" id="2930092"/>
    <lineage>
        <taxon>Bacteria</taxon>
        <taxon>Pseudomonadati</taxon>
        <taxon>Pseudomonadota</taxon>
        <taxon>Alphaproteobacteria</taxon>
        <taxon>Sphingomonadales</taxon>
        <taxon>Sphingomonadaceae</taxon>
        <taxon>Novosphingobium</taxon>
    </lineage>
</organism>
<keyword evidence="2" id="KW-1185">Reference proteome</keyword>
<dbReference type="Proteomes" id="UP001162881">
    <property type="component" value="Unassembled WGS sequence"/>
</dbReference>
<evidence type="ECO:0000313" key="2">
    <source>
        <dbReference type="Proteomes" id="UP001162881"/>
    </source>
</evidence>
<evidence type="ECO:0000313" key="1">
    <source>
        <dbReference type="EMBL" id="MCJ2184501.1"/>
    </source>
</evidence>
<accession>A0ABT0BI58</accession>
<gene>
    <name evidence="1" type="ORF">MTR62_17650</name>
</gene>
<feature type="non-terminal residue" evidence="1">
    <location>
        <position position="1"/>
    </location>
</feature>
<proteinExistence type="predicted"/>
<dbReference type="RefSeq" id="WP_244023393.1">
    <property type="nucleotide sequence ID" value="NZ_JALHLF010000108.1"/>
</dbReference>